<accession>A0ABU8B8T2</accession>
<evidence type="ECO:0000313" key="1">
    <source>
        <dbReference type="EMBL" id="MEH2554956.1"/>
    </source>
</evidence>
<dbReference type="EMBL" id="JAZHRV010000001">
    <property type="protein sequence ID" value="MEH2554956.1"/>
    <property type="molecule type" value="Genomic_DNA"/>
</dbReference>
<dbReference type="Proteomes" id="UP001364224">
    <property type="component" value="Unassembled WGS sequence"/>
</dbReference>
<comment type="caution">
    <text evidence="1">The sequence shown here is derived from an EMBL/GenBank/DDBJ whole genome shotgun (WGS) entry which is preliminary data.</text>
</comment>
<sequence>MHRQTPHEMRRRSIQRRRRTMFVILLRFSNKARASQFMEGHNAWLKRGFEDGIFLLAGSLQPNLGGGILAHNASLPDLQARIDEDPFVAENVVTAEILQIAPGRTDQRLAFLSG</sequence>
<dbReference type="InterPro" id="IPR011008">
    <property type="entry name" value="Dimeric_a/b-barrel"/>
</dbReference>
<dbReference type="Gene3D" id="3.30.70.1060">
    <property type="entry name" value="Dimeric alpha+beta barrel"/>
    <property type="match status" value="1"/>
</dbReference>
<keyword evidence="2" id="KW-1185">Reference proteome</keyword>
<evidence type="ECO:0000313" key="2">
    <source>
        <dbReference type="Proteomes" id="UP001364224"/>
    </source>
</evidence>
<organism evidence="1 2">
    <name type="scientific">Bradyrhizobium algeriense</name>
    <dbReference type="NCBI Taxonomy" id="634784"/>
    <lineage>
        <taxon>Bacteria</taxon>
        <taxon>Pseudomonadati</taxon>
        <taxon>Pseudomonadota</taxon>
        <taxon>Alphaproteobacteria</taxon>
        <taxon>Hyphomicrobiales</taxon>
        <taxon>Nitrobacteraceae</taxon>
        <taxon>Bradyrhizobium</taxon>
    </lineage>
</organism>
<reference evidence="1 2" key="1">
    <citation type="submission" date="2024-02" db="EMBL/GenBank/DDBJ databases">
        <title>Adaptive strategies in a cosmopolitan and abundant soil bacterium.</title>
        <authorList>
            <person name="Carini P."/>
        </authorList>
    </citation>
    <scope>NUCLEOTIDE SEQUENCE [LARGE SCALE GENOMIC DNA]</scope>
    <source>
        <strain evidence="1 2">AZCC 1608</strain>
    </source>
</reference>
<protein>
    <submittedName>
        <fullName evidence="1">Uncharacterized protein YciI</fullName>
    </submittedName>
</protein>
<gene>
    <name evidence="1" type="ORF">V1286_002485</name>
</gene>
<dbReference type="SUPFAM" id="SSF54909">
    <property type="entry name" value="Dimeric alpha+beta barrel"/>
    <property type="match status" value="1"/>
</dbReference>
<proteinExistence type="predicted"/>
<name>A0ABU8B8T2_9BRAD</name>